<reference evidence="2 3" key="1">
    <citation type="submission" date="2020-08" db="EMBL/GenBank/DDBJ databases">
        <title>Genomic Encyclopedia of Type Strains, Phase IV (KMG-IV): sequencing the most valuable type-strain genomes for metagenomic binning, comparative biology and taxonomic classification.</title>
        <authorList>
            <person name="Goeker M."/>
        </authorList>
    </citation>
    <scope>NUCLEOTIDE SEQUENCE [LARGE SCALE GENOMIC DNA]</scope>
    <source>
        <strain evidence="2 3">YC6886</strain>
    </source>
</reference>
<keyword evidence="1" id="KW-1133">Transmembrane helix</keyword>
<dbReference type="RefSeq" id="WP_184018996.1">
    <property type="nucleotide sequence ID" value="NZ_JACHFD010000011.1"/>
</dbReference>
<protein>
    <submittedName>
        <fullName evidence="2">Uncharacterized protein</fullName>
    </submittedName>
</protein>
<dbReference type="Proteomes" id="UP000557717">
    <property type="component" value="Unassembled WGS sequence"/>
</dbReference>
<keyword evidence="1" id="KW-0472">Membrane</keyword>
<dbReference type="EMBL" id="JACHFD010000011">
    <property type="protein sequence ID" value="MBB5352181.1"/>
    <property type="molecule type" value="Genomic_DNA"/>
</dbReference>
<accession>A0A840VHF0</accession>
<evidence type="ECO:0000313" key="2">
    <source>
        <dbReference type="EMBL" id="MBB5352181.1"/>
    </source>
</evidence>
<proteinExistence type="predicted"/>
<evidence type="ECO:0000256" key="1">
    <source>
        <dbReference type="SAM" id="Phobius"/>
    </source>
</evidence>
<dbReference type="AlphaFoldDB" id="A0A840VHF0"/>
<comment type="caution">
    <text evidence="2">The sequence shown here is derived from an EMBL/GenBank/DDBJ whole genome shotgun (WGS) entry which is preliminary data.</text>
</comment>
<keyword evidence="3" id="KW-1185">Reference proteome</keyword>
<evidence type="ECO:0000313" key="3">
    <source>
        <dbReference type="Proteomes" id="UP000557717"/>
    </source>
</evidence>
<sequence length="174" mass="20058">MILALSSLFLYPFLAVLGFWGLGLGLYFLLKHRAERQLREAEHPDSLTSEELLDELRHGFIQRRKVTVRTHTEYLPFLIERIRETIDRGLGDDQVQSLLERIDLHKPGTHQKAMFPIECDGISSDLMLEWIRDSADRIELTIWAMRPVAKAVKKFAAGIPRAIPNRDAANRLQD</sequence>
<keyword evidence="1" id="KW-0812">Transmembrane</keyword>
<gene>
    <name evidence="2" type="ORF">HNR46_002424</name>
</gene>
<feature type="transmembrane region" description="Helical" evidence="1">
    <location>
        <begin position="6"/>
        <end position="30"/>
    </location>
</feature>
<name>A0A840VHF0_9BACT</name>
<organism evidence="2 3">
    <name type="scientific">Haloferula luteola</name>
    <dbReference type="NCBI Taxonomy" id="595692"/>
    <lineage>
        <taxon>Bacteria</taxon>
        <taxon>Pseudomonadati</taxon>
        <taxon>Verrucomicrobiota</taxon>
        <taxon>Verrucomicrobiia</taxon>
        <taxon>Verrucomicrobiales</taxon>
        <taxon>Verrucomicrobiaceae</taxon>
        <taxon>Haloferula</taxon>
    </lineage>
</organism>